<dbReference type="CDD" id="cd12797">
    <property type="entry name" value="M23_peptidase"/>
    <property type="match status" value="1"/>
</dbReference>
<name>A0ABV5KXM8_9BACL</name>
<evidence type="ECO:0000313" key="4">
    <source>
        <dbReference type="EMBL" id="MFB9329975.1"/>
    </source>
</evidence>
<keyword evidence="2" id="KW-0472">Membrane</keyword>
<dbReference type="Pfam" id="PF01551">
    <property type="entry name" value="Peptidase_M23"/>
    <property type="match status" value="1"/>
</dbReference>
<reference evidence="4 5" key="1">
    <citation type="submission" date="2024-09" db="EMBL/GenBank/DDBJ databases">
        <authorList>
            <person name="Sun Q."/>
            <person name="Mori K."/>
        </authorList>
    </citation>
    <scope>NUCLEOTIDE SEQUENCE [LARGE SCALE GENOMIC DNA]</scope>
    <source>
        <strain evidence="4 5">TISTR 2452</strain>
    </source>
</reference>
<dbReference type="SUPFAM" id="SSF51261">
    <property type="entry name" value="Duplicated hybrid motif"/>
    <property type="match status" value="1"/>
</dbReference>
<proteinExistence type="predicted"/>
<evidence type="ECO:0000313" key="5">
    <source>
        <dbReference type="Proteomes" id="UP001589747"/>
    </source>
</evidence>
<accession>A0ABV5KXM8</accession>
<comment type="caution">
    <text evidence="4">The sequence shown here is derived from an EMBL/GenBank/DDBJ whole genome shotgun (WGS) entry which is preliminary data.</text>
</comment>
<protein>
    <submittedName>
        <fullName evidence="4">M23 family metallopeptidase</fullName>
        <ecNumber evidence="4">3.4.-.-</ecNumber>
    </submittedName>
</protein>
<feature type="region of interest" description="Disordered" evidence="1">
    <location>
        <begin position="283"/>
        <end position="305"/>
    </location>
</feature>
<feature type="transmembrane region" description="Helical" evidence="2">
    <location>
        <begin position="37"/>
        <end position="61"/>
    </location>
</feature>
<feature type="domain" description="M23ase beta-sheet core" evidence="3">
    <location>
        <begin position="163"/>
        <end position="255"/>
    </location>
</feature>
<dbReference type="EC" id="3.4.-.-" evidence="4"/>
<keyword evidence="5" id="KW-1185">Reference proteome</keyword>
<keyword evidence="2" id="KW-1133">Transmembrane helix</keyword>
<gene>
    <name evidence="4" type="ORF">ACFFSY_28880</name>
</gene>
<evidence type="ECO:0000259" key="3">
    <source>
        <dbReference type="Pfam" id="PF01551"/>
    </source>
</evidence>
<dbReference type="PANTHER" id="PTHR21666">
    <property type="entry name" value="PEPTIDASE-RELATED"/>
    <property type="match status" value="1"/>
</dbReference>
<keyword evidence="4" id="KW-0378">Hydrolase</keyword>
<dbReference type="Proteomes" id="UP001589747">
    <property type="component" value="Unassembled WGS sequence"/>
</dbReference>
<dbReference type="RefSeq" id="WP_377500737.1">
    <property type="nucleotide sequence ID" value="NZ_JBHMDO010000047.1"/>
</dbReference>
<organism evidence="4 5">
    <name type="scientific">Paenibacillus aurantiacus</name>
    <dbReference type="NCBI Taxonomy" id="1936118"/>
    <lineage>
        <taxon>Bacteria</taxon>
        <taxon>Bacillati</taxon>
        <taxon>Bacillota</taxon>
        <taxon>Bacilli</taxon>
        <taxon>Bacillales</taxon>
        <taxon>Paenibacillaceae</taxon>
        <taxon>Paenibacillus</taxon>
    </lineage>
</organism>
<dbReference type="GO" id="GO:0016787">
    <property type="term" value="F:hydrolase activity"/>
    <property type="evidence" value="ECO:0007669"/>
    <property type="project" value="UniProtKB-KW"/>
</dbReference>
<dbReference type="Gene3D" id="2.70.70.10">
    <property type="entry name" value="Glucose Permease (Domain IIA)"/>
    <property type="match status" value="1"/>
</dbReference>
<dbReference type="InterPro" id="IPR016047">
    <property type="entry name" value="M23ase_b-sheet_dom"/>
</dbReference>
<sequence>MSKRIRRTCSIVSGTLLAAMAAGWGTIFFGGGQAGALAWWLLIGFGFVGAGTLLLVMGLLIRGLSTRRSVTAMIGPLFLSMAAAAPIGILFGVWPVAYPANRAAVVPAAEVRLPFREPAVTGWGGDDIAHNRHATWPMERWAYDFMMEPALTGSDRLTDYGIYGADVVAPAAGTIVGAYDDEADQPPGTENYDSLLGNYVYLRLNATGTYLVLAHLKQGSVQVKEGQRVDEGDLLGQSGNSGASSEPHLHLHHQRQDPSKTSMYLSEGLPLYFRDVDGPRMPKGGIATKDGKEVLAGDRLAPLTP</sequence>
<dbReference type="PANTHER" id="PTHR21666:SF285">
    <property type="entry name" value="M23 FAMILY METALLOPEPTIDASE"/>
    <property type="match status" value="1"/>
</dbReference>
<dbReference type="EMBL" id="JBHMDO010000047">
    <property type="protein sequence ID" value="MFB9329975.1"/>
    <property type="molecule type" value="Genomic_DNA"/>
</dbReference>
<feature type="transmembrane region" description="Helical" evidence="2">
    <location>
        <begin position="73"/>
        <end position="94"/>
    </location>
</feature>
<evidence type="ECO:0000256" key="1">
    <source>
        <dbReference type="SAM" id="MobiDB-lite"/>
    </source>
</evidence>
<keyword evidence="2" id="KW-0812">Transmembrane</keyword>
<feature type="region of interest" description="Disordered" evidence="1">
    <location>
        <begin position="232"/>
        <end position="261"/>
    </location>
</feature>
<dbReference type="InterPro" id="IPR050570">
    <property type="entry name" value="Cell_wall_metabolism_enzyme"/>
</dbReference>
<dbReference type="InterPro" id="IPR011055">
    <property type="entry name" value="Dup_hybrid_motif"/>
</dbReference>
<evidence type="ECO:0000256" key="2">
    <source>
        <dbReference type="SAM" id="Phobius"/>
    </source>
</evidence>